<evidence type="ECO:0000256" key="2">
    <source>
        <dbReference type="SAM" id="MobiDB-lite"/>
    </source>
</evidence>
<accession>A0AAD9IJE3</accession>
<dbReference type="GO" id="GO:0003723">
    <property type="term" value="F:RNA binding"/>
    <property type="evidence" value="ECO:0007669"/>
    <property type="project" value="UniProtKB-UniRule"/>
</dbReference>
<evidence type="ECO:0000256" key="1">
    <source>
        <dbReference type="PROSITE-ProRule" id="PRU00176"/>
    </source>
</evidence>
<evidence type="ECO:0000313" key="5">
    <source>
        <dbReference type="Proteomes" id="UP001255856"/>
    </source>
</evidence>
<name>A0AAD9IJE3_PROWI</name>
<dbReference type="PROSITE" id="PS50102">
    <property type="entry name" value="RRM"/>
    <property type="match status" value="1"/>
</dbReference>
<dbReference type="Proteomes" id="UP001255856">
    <property type="component" value="Unassembled WGS sequence"/>
</dbReference>
<dbReference type="InterPro" id="IPR012677">
    <property type="entry name" value="Nucleotide-bd_a/b_plait_sf"/>
</dbReference>
<feature type="domain" description="RRM" evidence="3">
    <location>
        <begin position="324"/>
        <end position="400"/>
    </location>
</feature>
<evidence type="ECO:0000259" key="3">
    <source>
        <dbReference type="PROSITE" id="PS50102"/>
    </source>
</evidence>
<dbReference type="Pfam" id="PF04677">
    <property type="entry name" value="CwfJ_C_1"/>
    <property type="match status" value="1"/>
</dbReference>
<dbReference type="InterPro" id="IPR040194">
    <property type="entry name" value="Cwf19-like"/>
</dbReference>
<evidence type="ECO:0000313" key="4">
    <source>
        <dbReference type="EMBL" id="KAK2078249.1"/>
    </source>
</evidence>
<organism evidence="4 5">
    <name type="scientific">Prototheca wickerhamii</name>
    <dbReference type="NCBI Taxonomy" id="3111"/>
    <lineage>
        <taxon>Eukaryota</taxon>
        <taxon>Viridiplantae</taxon>
        <taxon>Chlorophyta</taxon>
        <taxon>core chlorophytes</taxon>
        <taxon>Trebouxiophyceae</taxon>
        <taxon>Chlorellales</taxon>
        <taxon>Chlorellaceae</taxon>
        <taxon>Prototheca</taxon>
    </lineage>
</organism>
<dbReference type="PANTHER" id="PTHR12072:SF4">
    <property type="entry name" value="CWF19-LIKE PROTEIN 1"/>
    <property type="match status" value="1"/>
</dbReference>
<comment type="caution">
    <text evidence="4">The sequence shown here is derived from an EMBL/GenBank/DDBJ whole genome shotgun (WGS) entry which is preliminary data.</text>
</comment>
<protein>
    <recommendedName>
        <fullName evidence="3">RRM domain-containing protein</fullName>
    </recommendedName>
</protein>
<dbReference type="Gene3D" id="3.30.70.330">
    <property type="match status" value="1"/>
</dbReference>
<dbReference type="GO" id="GO:0071014">
    <property type="term" value="C:post-mRNA release spliceosomal complex"/>
    <property type="evidence" value="ECO:0007669"/>
    <property type="project" value="TreeGrafter"/>
</dbReference>
<dbReference type="CDD" id="cd07380">
    <property type="entry name" value="MPP_CWF19_N"/>
    <property type="match status" value="1"/>
</dbReference>
<dbReference type="Pfam" id="PF00076">
    <property type="entry name" value="RRM_1"/>
    <property type="match status" value="1"/>
</dbReference>
<sequence length="632" mass="67070">MPVVKALIAGSCGGNVDTLLKRAAAVNASKGPFDVLFCVGQFFDSKGDQGAAYVGPLTKYLDGEAELPVPIYFIGAWGQGAADVLQRLEALGDGSRLRYLGRAGVAQVKGLSVAFLDGAWNAAAFHDEASTGPGRPYHSSTDVAFAQSSIAAHEGDIDLLLTNEWPEGLGEGLPPGSWPEQAPSAGSPHAAALAAAARPRYHVASGADCFYTRQPYLNRDLGAGAHVTRFIGLAPVGSASKQKWLHALALTPAAEMEATQLQAVPPGTTPEPYAAAAVRRRKREAESAGDGAQDWRWQERGKRPRAPAAAPSLGRADIPRDRRRTIFVRNVPFAASEATIIEFFSQAGKVEDLVRKTNDQGRLNSWCHIQFATIEGMERACQLNGSEFMGRTLEIDASTARRRTDGRPVDGCWFCLSNADADVDLVASVGDDAYLAVDKGAISDSHVLVVSVEHQPCSQALSPEAFGEVERYLAALGACWRARGASLVAFERYMALRKSGGNHCHLNAIAVDAAAAQGAGPAFEKAAAAAGFSLTRLPPATGEAAREAVAAVVGGDGEYFQALLPDGSRLVHPIAYGERHPLNFGREVLAALAGCPERADWKACAVPVDEERARTERFKAEFKAFDPMQAAE</sequence>
<dbReference type="SUPFAM" id="SSF54928">
    <property type="entry name" value="RNA-binding domain, RBD"/>
    <property type="match status" value="1"/>
</dbReference>
<gene>
    <name evidence="4" type="ORF">QBZ16_004118</name>
</gene>
<dbReference type="GO" id="GO:0000398">
    <property type="term" value="P:mRNA splicing, via spliceosome"/>
    <property type="evidence" value="ECO:0007669"/>
    <property type="project" value="TreeGrafter"/>
</dbReference>
<dbReference type="EMBL" id="JASFZW010000005">
    <property type="protein sequence ID" value="KAK2078249.1"/>
    <property type="molecule type" value="Genomic_DNA"/>
</dbReference>
<dbReference type="PANTHER" id="PTHR12072">
    <property type="entry name" value="CWF19, CELL CYCLE CONTROL PROTEIN"/>
    <property type="match status" value="1"/>
</dbReference>
<proteinExistence type="predicted"/>
<dbReference type="InterPro" id="IPR000504">
    <property type="entry name" value="RRM_dom"/>
</dbReference>
<dbReference type="InterPro" id="IPR035979">
    <property type="entry name" value="RBD_domain_sf"/>
</dbReference>
<dbReference type="SMART" id="SM00360">
    <property type="entry name" value="RRM"/>
    <property type="match status" value="1"/>
</dbReference>
<dbReference type="GO" id="GO:0061632">
    <property type="term" value="F:RNA lariat debranching enzyme activator activity"/>
    <property type="evidence" value="ECO:0007669"/>
    <property type="project" value="TreeGrafter"/>
</dbReference>
<reference evidence="4" key="1">
    <citation type="submission" date="2021-01" db="EMBL/GenBank/DDBJ databases">
        <authorList>
            <person name="Eckstrom K.M.E."/>
        </authorList>
    </citation>
    <scope>NUCLEOTIDE SEQUENCE</scope>
    <source>
        <strain evidence="4">UVCC 0001</strain>
    </source>
</reference>
<feature type="region of interest" description="Disordered" evidence="2">
    <location>
        <begin position="263"/>
        <end position="315"/>
    </location>
</feature>
<dbReference type="InterPro" id="IPR006768">
    <property type="entry name" value="Cwf19-like_C_dom-1"/>
</dbReference>
<dbReference type="Pfam" id="PF04676">
    <property type="entry name" value="CwfJ_C_2"/>
    <property type="match status" value="1"/>
</dbReference>
<keyword evidence="5" id="KW-1185">Reference proteome</keyword>
<dbReference type="AlphaFoldDB" id="A0AAD9IJE3"/>
<dbReference type="InterPro" id="IPR006767">
    <property type="entry name" value="Cwf19-like_C_dom-2"/>
</dbReference>
<keyword evidence="1" id="KW-0694">RNA-binding</keyword>